<dbReference type="CDD" id="cd01638">
    <property type="entry name" value="CysQ"/>
    <property type="match status" value="1"/>
</dbReference>
<evidence type="ECO:0000313" key="3">
    <source>
        <dbReference type="EMBL" id="CAB4867025.1"/>
    </source>
</evidence>
<dbReference type="Gene3D" id="3.40.190.80">
    <property type="match status" value="1"/>
</dbReference>
<protein>
    <submittedName>
        <fullName evidence="1">Unannotated protein</fullName>
    </submittedName>
</protein>
<accession>A0A6J6UGR1</accession>
<dbReference type="AlphaFoldDB" id="A0A6J6UGR1"/>
<dbReference type="Pfam" id="PF00459">
    <property type="entry name" value="Inositol_P"/>
    <property type="match status" value="1"/>
</dbReference>
<dbReference type="PRINTS" id="PR00377">
    <property type="entry name" value="IMPHPHTASES"/>
</dbReference>
<sequence>MSETDHQLATRLAEQAGSLLVTLREEMWARGAHPWQVMDNGDLAAHRFLMEELRKARPGDSVLSEEGSDDRTRVSADRVWIVDPLDGTNEYGEQGRPDWAVHVALWERGQLIAGAVSLPAVGSVFSTDPPPAMEPYGREQPIIVTSRNRTPFLAIAIGRALGCNAIRLGSAGAKTMAVILGHADIYAHDGGMYQWDSAAPAAVAKAAGLHVSRIDGSPLEYNAADPWLPDFLVCRQELADDVLAAVREA</sequence>
<reference evidence="1" key="1">
    <citation type="submission" date="2020-05" db="EMBL/GenBank/DDBJ databases">
        <authorList>
            <person name="Chiriac C."/>
            <person name="Salcher M."/>
            <person name="Ghai R."/>
            <person name="Kavagutti S V."/>
        </authorList>
    </citation>
    <scope>NUCLEOTIDE SEQUENCE</scope>
</reference>
<dbReference type="GO" id="GO:0008441">
    <property type="term" value="F:3'(2'),5'-bisphosphate nucleotidase activity"/>
    <property type="evidence" value="ECO:0007669"/>
    <property type="project" value="TreeGrafter"/>
</dbReference>
<dbReference type="EMBL" id="CAFBQP010000121">
    <property type="protein sequence ID" value="CAB5067972.1"/>
    <property type="molecule type" value="Genomic_DNA"/>
</dbReference>
<evidence type="ECO:0000313" key="4">
    <source>
        <dbReference type="EMBL" id="CAB5067972.1"/>
    </source>
</evidence>
<dbReference type="GO" id="GO:0050427">
    <property type="term" value="P:3'-phosphoadenosine 5'-phosphosulfate metabolic process"/>
    <property type="evidence" value="ECO:0007669"/>
    <property type="project" value="TreeGrafter"/>
</dbReference>
<dbReference type="EMBL" id="CAFAAJ010000071">
    <property type="protein sequence ID" value="CAB4805735.1"/>
    <property type="molecule type" value="Genomic_DNA"/>
</dbReference>
<dbReference type="PANTHER" id="PTHR43028:SF5">
    <property type="entry name" value="3'(2'),5'-BISPHOSPHATE NUCLEOTIDASE 1"/>
    <property type="match status" value="1"/>
</dbReference>
<proteinExistence type="predicted"/>
<dbReference type="InterPro" id="IPR000760">
    <property type="entry name" value="Inositol_monophosphatase-like"/>
</dbReference>
<organism evidence="1">
    <name type="scientific">freshwater metagenome</name>
    <dbReference type="NCBI Taxonomy" id="449393"/>
    <lineage>
        <taxon>unclassified sequences</taxon>
        <taxon>metagenomes</taxon>
        <taxon>ecological metagenomes</taxon>
    </lineage>
</organism>
<name>A0A6J6UGR1_9ZZZZ</name>
<evidence type="ECO:0000313" key="2">
    <source>
        <dbReference type="EMBL" id="CAB4805735.1"/>
    </source>
</evidence>
<dbReference type="Gene3D" id="3.30.540.10">
    <property type="entry name" value="Fructose-1,6-Bisphosphatase, subunit A, domain 1"/>
    <property type="match status" value="1"/>
</dbReference>
<gene>
    <name evidence="1" type="ORF">UFOPK2806_01533</name>
    <name evidence="2" type="ORF">UFOPK3001_01238</name>
    <name evidence="3" type="ORF">UFOPK3417_00535</name>
    <name evidence="4" type="ORF">UFOPK4306_02241</name>
</gene>
<evidence type="ECO:0000313" key="1">
    <source>
        <dbReference type="EMBL" id="CAB4759111.1"/>
    </source>
</evidence>
<dbReference type="EMBL" id="CAEZYY010000020">
    <property type="protein sequence ID" value="CAB4759111.1"/>
    <property type="molecule type" value="Genomic_DNA"/>
</dbReference>
<dbReference type="GO" id="GO:0000103">
    <property type="term" value="P:sulfate assimilation"/>
    <property type="evidence" value="ECO:0007669"/>
    <property type="project" value="TreeGrafter"/>
</dbReference>
<dbReference type="SUPFAM" id="SSF56655">
    <property type="entry name" value="Carbohydrate phosphatase"/>
    <property type="match status" value="1"/>
</dbReference>
<dbReference type="InterPro" id="IPR050725">
    <property type="entry name" value="CysQ/Inositol_MonoPase"/>
</dbReference>
<dbReference type="EMBL" id="CAFBLR010000034">
    <property type="protein sequence ID" value="CAB4867025.1"/>
    <property type="molecule type" value="Genomic_DNA"/>
</dbReference>
<dbReference type="PANTHER" id="PTHR43028">
    <property type="entry name" value="3'(2'),5'-BISPHOSPHATE NUCLEOTIDASE 1"/>
    <property type="match status" value="1"/>
</dbReference>